<evidence type="ECO:0000259" key="4">
    <source>
        <dbReference type="Pfam" id="PF00534"/>
    </source>
</evidence>
<dbReference type="Gene3D" id="3.40.50.2000">
    <property type="entry name" value="Glycogen Phosphorylase B"/>
    <property type="match status" value="2"/>
</dbReference>
<keyword evidence="1" id="KW-0328">Glycosyltransferase</keyword>
<sequence>MRNKNIVIIGPIPPPIHGVSIFTDKILKAELKRYFKLIHLDTTDRRNTPNIGRLDFVNVYIALRSIFFLIYYLIEYKPLIVYIPISQNTLGFLRDGIFILVSRFLGAKVIIHLHGGIFDVFYRNSVFIYKLFIKICFRFVNTGIVLCDRFKNIFGDLIEEKDVKIVSNGIDIEIPDDKFIARMERIRNEKDKIKIVFLGTLDKRKGFIDVIHAANYVIKETDNVEFIIAGGWYFQKDKEEALELIEKYNIGEKVLFPGPVRGEDKWKLLSDAHIFVFPTYYFAEGQPLVILEAMMAGLPVISTRRGCLKNMIKEGINGFTVAEGDIKGISEKILLLINNRALLMSISENNRKEFLENYME</sequence>
<keyword evidence="3" id="KW-0812">Transmembrane</keyword>
<evidence type="ECO:0000256" key="3">
    <source>
        <dbReference type="SAM" id="Phobius"/>
    </source>
</evidence>
<dbReference type="GO" id="GO:0016757">
    <property type="term" value="F:glycosyltransferase activity"/>
    <property type="evidence" value="ECO:0007669"/>
    <property type="project" value="UniProtKB-KW"/>
</dbReference>
<reference evidence="5" key="1">
    <citation type="journal article" date="2020" name="mSystems">
        <title>Genome- and Community-Level Interaction Insights into Carbon Utilization and Element Cycling Functions of Hydrothermarchaeota in Hydrothermal Sediment.</title>
        <authorList>
            <person name="Zhou Z."/>
            <person name="Liu Y."/>
            <person name="Xu W."/>
            <person name="Pan J."/>
            <person name="Luo Z.H."/>
            <person name="Li M."/>
        </authorList>
    </citation>
    <scope>NUCLEOTIDE SEQUENCE [LARGE SCALE GENOMIC DNA]</scope>
    <source>
        <strain evidence="5">SpSt-780</strain>
    </source>
</reference>
<dbReference type="InterPro" id="IPR001296">
    <property type="entry name" value="Glyco_trans_1"/>
</dbReference>
<gene>
    <name evidence="5" type="ORF">ENV67_03190</name>
</gene>
<organism evidence="5">
    <name type="scientific">candidate division WOR-3 bacterium</name>
    <dbReference type="NCBI Taxonomy" id="2052148"/>
    <lineage>
        <taxon>Bacteria</taxon>
        <taxon>Bacteria division WOR-3</taxon>
    </lineage>
</organism>
<keyword evidence="3" id="KW-0472">Membrane</keyword>
<dbReference type="PANTHER" id="PTHR12526">
    <property type="entry name" value="GLYCOSYLTRANSFERASE"/>
    <property type="match status" value="1"/>
</dbReference>
<dbReference type="AlphaFoldDB" id="A0A7C4YHV1"/>
<proteinExistence type="predicted"/>
<feature type="domain" description="Glycosyl transferase family 1" evidence="4">
    <location>
        <begin position="186"/>
        <end position="352"/>
    </location>
</feature>
<protein>
    <submittedName>
        <fullName evidence="5">Glycosyltransferase family 1 protein</fullName>
    </submittedName>
</protein>
<dbReference type="CDD" id="cd03801">
    <property type="entry name" value="GT4_PimA-like"/>
    <property type="match status" value="1"/>
</dbReference>
<evidence type="ECO:0000313" key="5">
    <source>
        <dbReference type="EMBL" id="HGW91529.1"/>
    </source>
</evidence>
<evidence type="ECO:0000256" key="1">
    <source>
        <dbReference type="ARBA" id="ARBA00022676"/>
    </source>
</evidence>
<comment type="caution">
    <text evidence="5">The sequence shown here is derived from an EMBL/GenBank/DDBJ whole genome shotgun (WGS) entry which is preliminary data.</text>
</comment>
<evidence type="ECO:0000256" key="2">
    <source>
        <dbReference type="ARBA" id="ARBA00022679"/>
    </source>
</evidence>
<dbReference type="EMBL" id="DTHG01000037">
    <property type="protein sequence ID" value="HGW91529.1"/>
    <property type="molecule type" value="Genomic_DNA"/>
</dbReference>
<dbReference type="Pfam" id="PF00534">
    <property type="entry name" value="Glycos_transf_1"/>
    <property type="match status" value="1"/>
</dbReference>
<name>A0A7C4YHV1_UNCW3</name>
<accession>A0A7C4YHV1</accession>
<dbReference type="PANTHER" id="PTHR12526:SF629">
    <property type="entry name" value="TEICHURONIC ACID BIOSYNTHESIS GLYCOSYLTRANSFERASE TUAH-RELATED"/>
    <property type="match status" value="1"/>
</dbReference>
<keyword evidence="3" id="KW-1133">Transmembrane helix</keyword>
<keyword evidence="2 5" id="KW-0808">Transferase</keyword>
<dbReference type="SUPFAM" id="SSF53756">
    <property type="entry name" value="UDP-Glycosyltransferase/glycogen phosphorylase"/>
    <property type="match status" value="1"/>
</dbReference>
<feature type="transmembrane region" description="Helical" evidence="3">
    <location>
        <begin position="56"/>
        <end position="74"/>
    </location>
</feature>